<protein>
    <recommendedName>
        <fullName evidence="10">HMG box domain-containing protein</fullName>
    </recommendedName>
</protein>
<sequence length="476" mass="55305">MSEHHRGAWGAREEAMWWPGAIAADQQTLQHHQHLLHQQQLAVQQQAQIDAANSSASATQQLFTYKMASSFQNPTTTVSNATSTSPVGAAGIRGYDYSGMTGGNPTLSAPAPASQWWYPPGNMDNMHNTILNAQNLQNNMQHMQQQQQHQQQQTQQNMPPVQTPPPAQSESQTRQEEAQRQQEAVNRQHQEAVQRQQEAHRQHQEAQRQHQEAQRQHQEAHRQHQERQHHEVQRQQQEAHRQHQEAIQQHHHAIAEAQARQQQLQQQTQQLQQQLQHNLQNNQIHNNHQQVLQQHQQITQAPLPPKGRMPRAKADARPRGRMTAYAFFVQTCREEHKKKHPEENVVFAEFSKKCAERWKTMLDKEKKRFHEMAENDKKRYDTEMQSYTPPKGEKQRGKKRKQVKDPNAPKRSLSAFFWFSNDERGKVKAQNPEYGVGDIAKELGRRWADADLETKSKYEALADKDKARYEKVSGRN</sequence>
<dbReference type="Proteomes" id="UP001159042">
    <property type="component" value="Unassembled WGS sequence"/>
</dbReference>
<evidence type="ECO:0000259" key="10">
    <source>
        <dbReference type="PROSITE" id="PS50118"/>
    </source>
</evidence>
<keyword evidence="4" id="KW-0158">Chromosome</keyword>
<dbReference type="SUPFAM" id="SSF47095">
    <property type="entry name" value="HMG-box"/>
    <property type="match status" value="2"/>
</dbReference>
<dbReference type="FunFam" id="1.10.30.10:FF:000016">
    <property type="entry name" value="FACT complex subunit SSRP1"/>
    <property type="match status" value="1"/>
</dbReference>
<evidence type="ECO:0000256" key="6">
    <source>
        <dbReference type="ARBA" id="ARBA00023125"/>
    </source>
</evidence>
<comment type="subcellular location">
    <subcellularLocation>
        <location evidence="2">Chromosome</location>
    </subcellularLocation>
    <subcellularLocation>
        <location evidence="1">Nucleus</location>
    </subcellularLocation>
</comment>
<feature type="compositionally biased region" description="Basic and acidic residues" evidence="9">
    <location>
        <begin position="173"/>
        <end position="244"/>
    </location>
</feature>
<dbReference type="Gene3D" id="1.10.30.10">
    <property type="entry name" value="High mobility group box domain"/>
    <property type="match status" value="2"/>
</dbReference>
<evidence type="ECO:0000256" key="1">
    <source>
        <dbReference type="ARBA" id="ARBA00004123"/>
    </source>
</evidence>
<dbReference type="PROSITE" id="PS00353">
    <property type="entry name" value="HMG_BOX_1"/>
    <property type="match status" value="1"/>
</dbReference>
<keyword evidence="6 8" id="KW-0238">DNA-binding</keyword>
<feature type="region of interest" description="Disordered" evidence="9">
    <location>
        <begin position="373"/>
        <end position="408"/>
    </location>
</feature>
<dbReference type="InterPro" id="IPR017967">
    <property type="entry name" value="HMG_boxA_CS"/>
</dbReference>
<dbReference type="PANTHER" id="PTHR48112:SF32">
    <property type="entry name" value="HIGH MOBILITY GROUP PROTEIN B3"/>
    <property type="match status" value="1"/>
</dbReference>
<evidence type="ECO:0000313" key="11">
    <source>
        <dbReference type="EMBL" id="KAJ8919371.1"/>
    </source>
</evidence>
<dbReference type="SMART" id="SM00398">
    <property type="entry name" value="HMG"/>
    <property type="match status" value="2"/>
</dbReference>
<feature type="compositionally biased region" description="Low complexity" evidence="9">
    <location>
        <begin position="290"/>
        <end position="301"/>
    </location>
</feature>
<dbReference type="InterPro" id="IPR050342">
    <property type="entry name" value="HMGB"/>
</dbReference>
<dbReference type="FunFam" id="1.10.30.10:FF:000013">
    <property type="entry name" value="High mobility group protein B3"/>
    <property type="match status" value="1"/>
</dbReference>
<comment type="caution">
    <text evidence="11">The sequence shown here is derived from an EMBL/GenBank/DDBJ whole genome shotgun (WGS) entry which is preliminary data.</text>
</comment>
<feature type="compositionally biased region" description="Basic and acidic residues" evidence="9">
    <location>
        <begin position="373"/>
        <end position="382"/>
    </location>
</feature>
<feature type="compositionally biased region" description="Low complexity" evidence="9">
    <location>
        <begin position="140"/>
        <end position="160"/>
    </location>
</feature>
<feature type="DNA-binding region" description="HMG box" evidence="8">
    <location>
        <begin position="318"/>
        <end position="388"/>
    </location>
</feature>
<dbReference type="Pfam" id="PF09011">
    <property type="entry name" value="HMG_box_2"/>
    <property type="match status" value="1"/>
</dbReference>
<feature type="DNA-binding region" description="HMG box" evidence="8">
    <location>
        <begin position="409"/>
        <end position="471"/>
    </location>
</feature>
<dbReference type="GO" id="GO:0005634">
    <property type="term" value="C:nucleus"/>
    <property type="evidence" value="ECO:0007669"/>
    <property type="project" value="UniProtKB-SubCell"/>
</dbReference>
<keyword evidence="7 8" id="KW-0539">Nucleus</keyword>
<dbReference type="EMBL" id="JANEYG010000018">
    <property type="protein sequence ID" value="KAJ8919371.1"/>
    <property type="molecule type" value="Genomic_DNA"/>
</dbReference>
<name>A0AAV8VZP6_9CUCU</name>
<dbReference type="PRINTS" id="PR00886">
    <property type="entry name" value="HIGHMOBLTY12"/>
</dbReference>
<dbReference type="AlphaFoldDB" id="A0AAV8VZP6"/>
<evidence type="ECO:0000256" key="8">
    <source>
        <dbReference type="PROSITE-ProRule" id="PRU00267"/>
    </source>
</evidence>
<dbReference type="Pfam" id="PF00505">
    <property type="entry name" value="HMG_box"/>
    <property type="match status" value="1"/>
</dbReference>
<evidence type="ECO:0000313" key="12">
    <source>
        <dbReference type="Proteomes" id="UP001159042"/>
    </source>
</evidence>
<feature type="region of interest" description="Disordered" evidence="9">
    <location>
        <begin position="140"/>
        <end position="262"/>
    </location>
</feature>
<evidence type="ECO:0000256" key="5">
    <source>
        <dbReference type="ARBA" id="ARBA00022737"/>
    </source>
</evidence>
<evidence type="ECO:0000256" key="3">
    <source>
        <dbReference type="ARBA" id="ARBA00008774"/>
    </source>
</evidence>
<feature type="domain" description="HMG box" evidence="10">
    <location>
        <begin position="318"/>
        <end position="388"/>
    </location>
</feature>
<dbReference type="GO" id="GO:0003677">
    <property type="term" value="F:DNA binding"/>
    <property type="evidence" value="ECO:0007669"/>
    <property type="project" value="UniProtKB-UniRule"/>
</dbReference>
<reference evidence="11 12" key="1">
    <citation type="journal article" date="2023" name="Insect Mol. Biol.">
        <title>Genome sequencing provides insights into the evolution of gene families encoding plant cell wall-degrading enzymes in longhorned beetles.</title>
        <authorList>
            <person name="Shin N.R."/>
            <person name="Okamura Y."/>
            <person name="Kirsch R."/>
            <person name="Pauchet Y."/>
        </authorList>
    </citation>
    <scope>NUCLEOTIDE SEQUENCE [LARGE SCALE GENOMIC DNA]</scope>
    <source>
        <strain evidence="11">EAD_L_NR</strain>
    </source>
</reference>
<dbReference type="CDD" id="cd21978">
    <property type="entry name" value="HMG-box_HMGB_rpt1"/>
    <property type="match status" value="1"/>
</dbReference>
<dbReference type="PROSITE" id="PS50118">
    <property type="entry name" value="HMG_BOX_2"/>
    <property type="match status" value="2"/>
</dbReference>
<accession>A0AAV8VZP6</accession>
<keyword evidence="12" id="KW-1185">Reference proteome</keyword>
<feature type="region of interest" description="Disordered" evidence="9">
    <location>
        <begin position="290"/>
        <end position="318"/>
    </location>
</feature>
<dbReference type="InterPro" id="IPR036910">
    <property type="entry name" value="HMG_box_dom_sf"/>
</dbReference>
<dbReference type="PANTHER" id="PTHR48112">
    <property type="entry name" value="HIGH MOBILITY GROUP PROTEIN DSP1"/>
    <property type="match status" value="1"/>
</dbReference>
<feature type="domain" description="HMG box" evidence="10">
    <location>
        <begin position="409"/>
        <end position="471"/>
    </location>
</feature>
<organism evidence="11 12">
    <name type="scientific">Exocentrus adspersus</name>
    <dbReference type="NCBI Taxonomy" id="1586481"/>
    <lineage>
        <taxon>Eukaryota</taxon>
        <taxon>Metazoa</taxon>
        <taxon>Ecdysozoa</taxon>
        <taxon>Arthropoda</taxon>
        <taxon>Hexapoda</taxon>
        <taxon>Insecta</taxon>
        <taxon>Pterygota</taxon>
        <taxon>Neoptera</taxon>
        <taxon>Endopterygota</taxon>
        <taxon>Coleoptera</taxon>
        <taxon>Polyphaga</taxon>
        <taxon>Cucujiformia</taxon>
        <taxon>Chrysomeloidea</taxon>
        <taxon>Cerambycidae</taxon>
        <taxon>Lamiinae</taxon>
        <taxon>Acanthocinini</taxon>
        <taxon>Exocentrus</taxon>
    </lineage>
</organism>
<evidence type="ECO:0000256" key="9">
    <source>
        <dbReference type="SAM" id="MobiDB-lite"/>
    </source>
</evidence>
<dbReference type="GO" id="GO:0005694">
    <property type="term" value="C:chromosome"/>
    <property type="evidence" value="ECO:0007669"/>
    <property type="project" value="UniProtKB-SubCell"/>
</dbReference>
<keyword evidence="5" id="KW-0677">Repeat</keyword>
<comment type="similarity">
    <text evidence="3">Belongs to the HMGB family.</text>
</comment>
<evidence type="ECO:0000256" key="7">
    <source>
        <dbReference type="ARBA" id="ARBA00023242"/>
    </source>
</evidence>
<gene>
    <name evidence="11" type="ORF">NQ315_016464</name>
</gene>
<dbReference type="InterPro" id="IPR009071">
    <property type="entry name" value="HMG_box_dom"/>
</dbReference>
<evidence type="ECO:0000256" key="2">
    <source>
        <dbReference type="ARBA" id="ARBA00004286"/>
    </source>
</evidence>
<proteinExistence type="inferred from homology"/>
<evidence type="ECO:0000256" key="4">
    <source>
        <dbReference type="ARBA" id="ARBA00022454"/>
    </source>
</evidence>